<reference evidence="2 3" key="1">
    <citation type="submission" date="2015-11" db="EMBL/GenBank/DDBJ databases">
        <authorList>
            <consortium name="Pathogen Informatics"/>
        </authorList>
    </citation>
    <scope>NUCLEOTIDE SEQUENCE [LARGE SCALE GENOMIC DNA]</scope>
    <source>
        <strain evidence="2 3">006A-0059</strain>
    </source>
</reference>
<protein>
    <recommendedName>
        <fullName evidence="4">DUF1574 domain-containing protein</fullName>
    </recommendedName>
</protein>
<dbReference type="EMBL" id="FAVB01000001">
    <property type="protein sequence ID" value="CUU70529.1"/>
    <property type="molecule type" value="Genomic_DNA"/>
</dbReference>
<dbReference type="RefSeq" id="WP_059427017.1">
    <property type="nucleotide sequence ID" value="NZ_FAUT01000001.1"/>
</dbReference>
<dbReference type="AlphaFoldDB" id="A0A0S4RDA3"/>
<gene>
    <name evidence="2" type="ORF">ERS686654_00256</name>
</gene>
<keyword evidence="1" id="KW-1133">Transmembrane helix</keyword>
<keyword evidence="1" id="KW-0472">Membrane</keyword>
<evidence type="ECO:0000313" key="2">
    <source>
        <dbReference type="EMBL" id="CUU70529.1"/>
    </source>
</evidence>
<evidence type="ECO:0008006" key="4">
    <source>
        <dbReference type="Google" id="ProtNLM"/>
    </source>
</evidence>
<evidence type="ECO:0000256" key="1">
    <source>
        <dbReference type="SAM" id="Phobius"/>
    </source>
</evidence>
<evidence type="ECO:0000313" key="3">
    <source>
        <dbReference type="Proteomes" id="UP000052237"/>
    </source>
</evidence>
<name>A0A0S4RDA3_CAMHY</name>
<dbReference type="InterPro" id="IPR036514">
    <property type="entry name" value="SGNH_hydro_sf"/>
</dbReference>
<accession>A0A0S4RDA3</accession>
<feature type="transmembrane region" description="Helical" evidence="1">
    <location>
        <begin position="9"/>
        <end position="28"/>
    </location>
</feature>
<comment type="caution">
    <text evidence="2">The sequence shown here is derived from an EMBL/GenBank/DDBJ whole genome shotgun (WGS) entry which is preliminary data.</text>
</comment>
<keyword evidence="3" id="KW-1185">Reference proteome</keyword>
<keyword evidence="1" id="KW-0812">Transmembrane</keyword>
<dbReference type="Gene3D" id="3.40.50.1110">
    <property type="entry name" value="SGNH hydrolase"/>
    <property type="match status" value="1"/>
</dbReference>
<dbReference type="SUPFAM" id="SSF52266">
    <property type="entry name" value="SGNH hydrolase"/>
    <property type="match status" value="1"/>
</dbReference>
<organism evidence="2 3">
    <name type="scientific">Campylobacter hyointestinalis subsp. hyointestinalis</name>
    <dbReference type="NCBI Taxonomy" id="91352"/>
    <lineage>
        <taxon>Bacteria</taxon>
        <taxon>Pseudomonadati</taxon>
        <taxon>Campylobacterota</taxon>
        <taxon>Epsilonproteobacteria</taxon>
        <taxon>Campylobacterales</taxon>
        <taxon>Campylobacteraceae</taxon>
        <taxon>Campylobacter</taxon>
    </lineage>
</organism>
<sequence>MKNKRIVKLWFYITMILLSFVSILNYYIDSLNIFGRDNYLNIAAKKLTEGNIIAGLVDFDDRTFKKNTILNLKYEPNFVAIGSSRVMQIRKNTLKQPFFHNYGVSGASLEDYIGLTWIHYKKFEAYPKNIIFGIDPWIFNKNNDQNRYKSIEDDYLTLKNIFTDKKRVEKTPYNILKLLSIEYAIKNIISLTKDKFYIVNSTDVDTYLREPDGSIYYPFKFRYPNPDNVKQDAINYAKAKPVYSLREFEHLDNTKLFESFIKFLISQGTKVYFFLPPYNPYAYNLLIQNPKYYIINKVELYLKDFAKANNIKVIGSYNPNINELKNEDFFDGMHLLENGYMKIFKDLN</sequence>
<dbReference type="Proteomes" id="UP000052237">
    <property type="component" value="Unassembled WGS sequence"/>
</dbReference>
<dbReference type="GO" id="GO:0016788">
    <property type="term" value="F:hydrolase activity, acting on ester bonds"/>
    <property type="evidence" value="ECO:0007669"/>
    <property type="project" value="UniProtKB-ARBA"/>
</dbReference>
<proteinExistence type="predicted"/>
<dbReference type="GeneID" id="29472932"/>